<evidence type="ECO:0000313" key="11">
    <source>
        <dbReference type="EMBL" id="VFR91415.1"/>
    </source>
</evidence>
<gene>
    <name evidence="9" type="ORF">BRI6_2461</name>
    <name evidence="10" type="ORF">BRI9_2516</name>
    <name evidence="11" type="ORF">IVO3_2515</name>
    <name evidence="12" type="ORF">RAN7_2490</name>
</gene>
<dbReference type="EMBL" id="CAADII010000046">
    <property type="protein sequence ID" value="VFR55501.1"/>
    <property type="molecule type" value="Genomic_DNA"/>
</dbReference>
<dbReference type="CDD" id="cd02135">
    <property type="entry name" value="YdjA-like"/>
    <property type="match status" value="1"/>
</dbReference>
<evidence type="ECO:0000256" key="1">
    <source>
        <dbReference type="ARBA" id="ARBA00001917"/>
    </source>
</evidence>
<evidence type="ECO:0000259" key="8">
    <source>
        <dbReference type="Pfam" id="PF00881"/>
    </source>
</evidence>
<feature type="domain" description="Nitroreductase" evidence="8">
    <location>
        <begin position="28"/>
        <end position="186"/>
    </location>
</feature>
<dbReference type="InterPro" id="IPR026021">
    <property type="entry name" value="YdjA-like"/>
</dbReference>
<organism evidence="10">
    <name type="scientific">plant metagenome</name>
    <dbReference type="NCBI Taxonomy" id="1297885"/>
    <lineage>
        <taxon>unclassified sequences</taxon>
        <taxon>metagenomes</taxon>
        <taxon>organismal metagenomes</taxon>
    </lineage>
</organism>
<dbReference type="EMBL" id="CAADIP010000027">
    <property type="protein sequence ID" value="VFR91415.1"/>
    <property type="molecule type" value="Genomic_DNA"/>
</dbReference>
<evidence type="ECO:0000313" key="10">
    <source>
        <dbReference type="EMBL" id="VFR84343.1"/>
    </source>
</evidence>
<protein>
    <submittedName>
        <fullName evidence="10">FIG002003: Protein YdjA</fullName>
    </submittedName>
</protein>
<evidence type="ECO:0000256" key="7">
    <source>
        <dbReference type="ARBA" id="ARBA00023027"/>
    </source>
</evidence>
<keyword evidence="7" id="KW-0520">NAD</keyword>
<dbReference type="AlphaFoldDB" id="A0A484UCR5"/>
<evidence type="ECO:0000256" key="3">
    <source>
        <dbReference type="ARBA" id="ARBA00022630"/>
    </source>
</evidence>
<dbReference type="PANTHER" id="PTHR43821:SF1">
    <property type="entry name" value="NAD(P)H NITROREDUCTASE YDJA-RELATED"/>
    <property type="match status" value="1"/>
</dbReference>
<comment type="cofactor">
    <cofactor evidence="1">
        <name>FMN</name>
        <dbReference type="ChEBI" id="CHEBI:58210"/>
    </cofactor>
</comment>
<dbReference type="SUPFAM" id="SSF55469">
    <property type="entry name" value="FMN-dependent nitroreductase-like"/>
    <property type="match status" value="1"/>
</dbReference>
<keyword evidence="5" id="KW-0521">NADP</keyword>
<reference evidence="10" key="1">
    <citation type="submission" date="2019-03" db="EMBL/GenBank/DDBJ databases">
        <authorList>
            <person name="Danneels B."/>
        </authorList>
    </citation>
    <scope>NUCLEOTIDE SEQUENCE</scope>
</reference>
<name>A0A484UCR5_9ZZZZ</name>
<keyword evidence="4" id="KW-0288">FMN</keyword>
<evidence type="ECO:0000256" key="2">
    <source>
        <dbReference type="ARBA" id="ARBA00007118"/>
    </source>
</evidence>
<dbReference type="InterPro" id="IPR000415">
    <property type="entry name" value="Nitroreductase-like"/>
</dbReference>
<dbReference type="Gene3D" id="3.40.109.10">
    <property type="entry name" value="NADH Oxidase"/>
    <property type="match status" value="1"/>
</dbReference>
<keyword evidence="6" id="KW-0560">Oxidoreductase</keyword>
<dbReference type="InterPro" id="IPR052530">
    <property type="entry name" value="NAD(P)H_nitroreductase"/>
</dbReference>
<evidence type="ECO:0000313" key="12">
    <source>
        <dbReference type="EMBL" id="VFS21188.1"/>
    </source>
</evidence>
<dbReference type="PIRSF" id="PIRSF000232">
    <property type="entry name" value="YdjA"/>
    <property type="match status" value="1"/>
</dbReference>
<dbReference type="Pfam" id="PF00881">
    <property type="entry name" value="Nitroreductase"/>
    <property type="match status" value="1"/>
</dbReference>
<keyword evidence="3" id="KW-0285">Flavoprotein</keyword>
<comment type="similarity">
    <text evidence="2">Belongs to the nitroreductase family.</text>
</comment>
<evidence type="ECO:0000256" key="6">
    <source>
        <dbReference type="ARBA" id="ARBA00023002"/>
    </source>
</evidence>
<dbReference type="EMBL" id="CAADIK010000057">
    <property type="protein sequence ID" value="VFR84343.1"/>
    <property type="molecule type" value="Genomic_DNA"/>
</dbReference>
<dbReference type="EMBL" id="CAADIZ010000003">
    <property type="protein sequence ID" value="VFS21188.1"/>
    <property type="molecule type" value="Genomic_DNA"/>
</dbReference>
<evidence type="ECO:0000256" key="4">
    <source>
        <dbReference type="ARBA" id="ARBA00022643"/>
    </source>
</evidence>
<dbReference type="GO" id="GO:0016491">
    <property type="term" value="F:oxidoreductase activity"/>
    <property type="evidence" value="ECO:0007669"/>
    <property type="project" value="UniProtKB-KW"/>
</dbReference>
<dbReference type="PANTHER" id="PTHR43821">
    <property type="entry name" value="NAD(P)H NITROREDUCTASE YDJA-RELATED"/>
    <property type="match status" value="1"/>
</dbReference>
<evidence type="ECO:0000256" key="5">
    <source>
        <dbReference type="ARBA" id="ARBA00022857"/>
    </source>
</evidence>
<dbReference type="InterPro" id="IPR029479">
    <property type="entry name" value="Nitroreductase"/>
</dbReference>
<sequence>MLSRKFATFPSTVIHSVSIMTDTLHALTSRRSAKFLRGPGPDAQTLRKMFQAAACAPDHGALRPWRYVVIEGPQAIGRLADMAIGAVRASGDPRMTDEKEKAVRQWLAEIPLIVAVAQKIDHGGRIPEQEQLLAAGASVMNLLNAAHLSGFGAFWSTGLGTYVETVQEALGFDALDHKFLGFLAIGTPAADSGPARRPEPESFVRVWTGEAVGA</sequence>
<proteinExistence type="inferred from homology"/>
<accession>A0A484UCR5</accession>
<evidence type="ECO:0000313" key="9">
    <source>
        <dbReference type="EMBL" id="VFR55501.1"/>
    </source>
</evidence>